<dbReference type="NCBIfam" id="TIGR00011">
    <property type="entry name" value="YbaK_EbsC"/>
    <property type="match status" value="1"/>
</dbReference>
<evidence type="ECO:0000313" key="7">
    <source>
        <dbReference type="Proteomes" id="UP000005316"/>
    </source>
</evidence>
<proteinExistence type="inferred from homology"/>
<keyword evidence="2" id="KW-0648">Protein biosynthesis</keyword>
<evidence type="ECO:0000259" key="5">
    <source>
        <dbReference type="Pfam" id="PF04073"/>
    </source>
</evidence>
<dbReference type="EMBL" id="AFPZ01000039">
    <property type="protein sequence ID" value="EGQ26571.1"/>
    <property type="molecule type" value="Genomic_DNA"/>
</dbReference>
<reference evidence="6 7" key="1">
    <citation type="submission" date="2011-04" db="EMBL/GenBank/DDBJ databases">
        <authorList>
            <person name="Muzny D."/>
            <person name="Qin X."/>
            <person name="Deng J."/>
            <person name="Jiang H."/>
            <person name="Liu Y."/>
            <person name="Qu J."/>
            <person name="Song X.-Z."/>
            <person name="Zhang L."/>
            <person name="Thornton R."/>
            <person name="Coyle M."/>
            <person name="Francisco L."/>
            <person name="Jackson L."/>
            <person name="Javaid M."/>
            <person name="Korchina V."/>
            <person name="Kovar C."/>
            <person name="Mata R."/>
            <person name="Mathew T."/>
            <person name="Ngo R."/>
            <person name="Nguyen L."/>
            <person name="Nguyen N."/>
            <person name="Okwuonu G."/>
            <person name="Ongeri F."/>
            <person name="Pham C."/>
            <person name="Simmons D."/>
            <person name="Wilczek-Boney K."/>
            <person name="Hale W."/>
            <person name="Jakkamsetti A."/>
            <person name="Pham P."/>
            <person name="Ruth R."/>
            <person name="San Lucas F."/>
            <person name="Warren J."/>
            <person name="Zhang J."/>
            <person name="Zhao Z."/>
            <person name="Zhou C."/>
            <person name="Zhu D."/>
            <person name="Lee S."/>
            <person name="Bess C."/>
            <person name="Blankenburg K."/>
            <person name="Forbes L."/>
            <person name="Fu Q."/>
            <person name="Gubbala S."/>
            <person name="Hirani K."/>
            <person name="Jayaseelan J.C."/>
            <person name="Lara F."/>
            <person name="Munidasa M."/>
            <person name="Palculict T."/>
            <person name="Patil S."/>
            <person name="Pu L.-L."/>
            <person name="Saada N."/>
            <person name="Tang L."/>
            <person name="Weissenberger G."/>
            <person name="Zhu Y."/>
            <person name="Hemphill L."/>
            <person name="Shang Y."/>
            <person name="Youmans B."/>
            <person name="Ayvaz T."/>
            <person name="Ross M."/>
            <person name="Santibanez J."/>
            <person name="Aqrawi P."/>
            <person name="Gross S."/>
            <person name="Joshi V."/>
            <person name="Fowler G."/>
            <person name="Nazareth L."/>
            <person name="Reid J."/>
            <person name="Worley K."/>
            <person name="Petrosino J."/>
            <person name="Highlander S."/>
            <person name="Gibbs R."/>
        </authorList>
    </citation>
    <scope>NUCLEOTIDE SEQUENCE [LARGE SCALE GENOMIC DNA]</scope>
    <source>
        <strain evidence="6 7">2681</strain>
    </source>
</reference>
<protein>
    <submittedName>
        <fullName evidence="6">Transcriptional regulator</fullName>
    </submittedName>
</protein>
<dbReference type="Proteomes" id="UP000005316">
    <property type="component" value="Unassembled WGS sequence"/>
</dbReference>
<feature type="region of interest" description="Disordered" evidence="4">
    <location>
        <begin position="1"/>
        <end position="26"/>
    </location>
</feature>
<evidence type="ECO:0000256" key="1">
    <source>
        <dbReference type="ARBA" id="ARBA00009798"/>
    </source>
</evidence>
<dbReference type="InterPro" id="IPR004369">
    <property type="entry name" value="Prolyl-tRNA_editing_YbaK/EbsC"/>
</dbReference>
<evidence type="ECO:0000256" key="3">
    <source>
        <dbReference type="ARBA" id="ARBA00023239"/>
    </source>
</evidence>
<dbReference type="PANTHER" id="PTHR30411:SF0">
    <property type="entry name" value="CYS-TRNA(PRO)_CYS-TRNA(CYS) DEACYLASE YBAK"/>
    <property type="match status" value="1"/>
</dbReference>
<evidence type="ECO:0000313" key="6">
    <source>
        <dbReference type="EMBL" id="EGQ26571.1"/>
    </source>
</evidence>
<dbReference type="SUPFAM" id="SSF55826">
    <property type="entry name" value="YbaK/ProRS associated domain"/>
    <property type="match status" value="1"/>
</dbReference>
<evidence type="ECO:0000256" key="4">
    <source>
        <dbReference type="SAM" id="MobiDB-lite"/>
    </source>
</evidence>
<gene>
    <name evidence="6" type="ORF">HMPREF9372_1410</name>
</gene>
<dbReference type="CDD" id="cd00002">
    <property type="entry name" value="YbaK_deacylase"/>
    <property type="match status" value="1"/>
</dbReference>
<comment type="caution">
    <text evidence="6">The sequence shown here is derived from an EMBL/GenBank/DDBJ whole genome shotgun (WGS) entry which is preliminary data.</text>
</comment>
<dbReference type="InterPro" id="IPR007214">
    <property type="entry name" value="YbaK/aa-tRNA-synth-assoc-dom"/>
</dbReference>
<dbReference type="AlphaFoldDB" id="F9DRI0"/>
<feature type="domain" description="YbaK/aminoacyl-tRNA synthetase-associated" evidence="5">
    <location>
        <begin position="80"/>
        <end position="190"/>
    </location>
</feature>
<dbReference type="PANTHER" id="PTHR30411">
    <property type="entry name" value="CYTOPLASMIC PROTEIN"/>
    <property type="match status" value="1"/>
</dbReference>
<comment type="similarity">
    <text evidence="1">Belongs to the prolyl-tRNA editing family. YbaK/EbsC subfamily.</text>
</comment>
<evidence type="ECO:0000256" key="2">
    <source>
        <dbReference type="ARBA" id="ARBA00022917"/>
    </source>
</evidence>
<dbReference type="STRING" id="759851.SAMN04244570_1863"/>
<organism evidence="6 7">
    <name type="scientific">Sporosarcina newyorkensis 2681</name>
    <dbReference type="NCBI Taxonomy" id="1027292"/>
    <lineage>
        <taxon>Bacteria</taxon>
        <taxon>Bacillati</taxon>
        <taxon>Bacillota</taxon>
        <taxon>Bacilli</taxon>
        <taxon>Bacillales</taxon>
        <taxon>Caryophanaceae</taxon>
        <taxon>Sporosarcina</taxon>
    </lineage>
</organism>
<dbReference type="InterPro" id="IPR036754">
    <property type="entry name" value="YbaK/aa-tRNA-synt-asso_dom_sf"/>
</dbReference>
<dbReference type="GO" id="GO:0002161">
    <property type="term" value="F:aminoacyl-tRNA deacylase activity"/>
    <property type="evidence" value="ECO:0007669"/>
    <property type="project" value="InterPro"/>
</dbReference>
<dbReference type="GO" id="GO:0006412">
    <property type="term" value="P:translation"/>
    <property type="evidence" value="ECO:0007669"/>
    <property type="project" value="UniProtKB-KW"/>
</dbReference>
<accession>F9DRI0</accession>
<dbReference type="eggNOG" id="COG2606">
    <property type="taxonomic scope" value="Bacteria"/>
</dbReference>
<dbReference type="HOGENOM" id="CLU_094875_3_0_9"/>
<sequence>MIGVEGGRIQWAHPKPHRKRPSGTEINGVKADLCEKGDENLAKKNKSIKTNAIRIIESEQIQYETRSYEIADGHNDGLSVASKTNEPAENVYKTLVAMASKTDLLVFIIPVSDELDLKKAAKAAGFKKIDMLPMKELTKETGYVKGGCSPVGMKKEFPTFIDQQAQILDYLYVSAGKVGLQMKLTPSDLAQVTRAQFVNVVKD</sequence>
<dbReference type="Gene3D" id="3.90.960.10">
    <property type="entry name" value="YbaK/aminoacyl-tRNA synthetase-associated domain"/>
    <property type="match status" value="1"/>
</dbReference>
<dbReference type="Pfam" id="PF04073">
    <property type="entry name" value="tRNA_edit"/>
    <property type="match status" value="1"/>
</dbReference>
<name>F9DRI0_9BACL</name>
<dbReference type="GO" id="GO:0016829">
    <property type="term" value="F:lyase activity"/>
    <property type="evidence" value="ECO:0007669"/>
    <property type="project" value="UniProtKB-KW"/>
</dbReference>
<keyword evidence="3" id="KW-0456">Lyase</keyword>